<dbReference type="PANTHER" id="PTHR10000:SF8">
    <property type="entry name" value="HAD SUPERFAMILY HYDROLASE-LIKE, TYPE 3"/>
    <property type="match status" value="1"/>
</dbReference>
<dbReference type="Gene3D" id="3.90.1070.10">
    <property type="match status" value="1"/>
</dbReference>
<dbReference type="Proteomes" id="UP000715781">
    <property type="component" value="Unassembled WGS sequence"/>
</dbReference>
<reference evidence="1" key="2">
    <citation type="journal article" date="2022" name="Microbiol. Resour. Announc.">
        <title>Metagenome Sequencing to Explore Phylogenomics of Terrestrial Cyanobacteria.</title>
        <authorList>
            <person name="Ward R.D."/>
            <person name="Stajich J.E."/>
            <person name="Johansen J.R."/>
            <person name="Huntemann M."/>
            <person name="Clum A."/>
            <person name="Foster B."/>
            <person name="Foster B."/>
            <person name="Roux S."/>
            <person name="Palaniappan K."/>
            <person name="Varghese N."/>
            <person name="Mukherjee S."/>
            <person name="Reddy T.B.K."/>
            <person name="Daum C."/>
            <person name="Copeland A."/>
            <person name="Chen I.A."/>
            <person name="Ivanova N.N."/>
            <person name="Kyrpides N.C."/>
            <person name="Shapiro N."/>
            <person name="Eloe-Fadrosh E.A."/>
            <person name="Pietrasiak N."/>
        </authorList>
    </citation>
    <scope>NUCLEOTIDE SEQUENCE</scope>
    <source>
        <strain evidence="1">JT2-VF2</strain>
    </source>
</reference>
<dbReference type="Pfam" id="PF08282">
    <property type="entry name" value="Hydrolase_3"/>
    <property type="match status" value="2"/>
</dbReference>
<organism evidence="1 2">
    <name type="scientific">Mojavia pulchra JT2-VF2</name>
    <dbReference type="NCBI Taxonomy" id="287848"/>
    <lineage>
        <taxon>Bacteria</taxon>
        <taxon>Bacillati</taxon>
        <taxon>Cyanobacteriota</taxon>
        <taxon>Cyanophyceae</taxon>
        <taxon>Nostocales</taxon>
        <taxon>Nostocaceae</taxon>
    </lineage>
</organism>
<dbReference type="GO" id="GO:0005829">
    <property type="term" value="C:cytosol"/>
    <property type="evidence" value="ECO:0007669"/>
    <property type="project" value="TreeGrafter"/>
</dbReference>
<dbReference type="InterPro" id="IPR006379">
    <property type="entry name" value="HAD-SF_hydro_IIB"/>
</dbReference>
<dbReference type="EMBL" id="JAHHHN010000034">
    <property type="protein sequence ID" value="MBW4565316.1"/>
    <property type="molecule type" value="Genomic_DNA"/>
</dbReference>
<accession>A0A951Q4R9</accession>
<comment type="caution">
    <text evidence="1">The sequence shown here is derived from an EMBL/GenBank/DDBJ whole genome shotgun (WGS) entry which is preliminary data.</text>
</comment>
<evidence type="ECO:0000313" key="2">
    <source>
        <dbReference type="Proteomes" id="UP000715781"/>
    </source>
</evidence>
<evidence type="ECO:0000313" key="1">
    <source>
        <dbReference type="EMBL" id="MBW4565316.1"/>
    </source>
</evidence>
<dbReference type="InterPro" id="IPR036412">
    <property type="entry name" value="HAD-like_sf"/>
</dbReference>
<name>A0A951Q4R9_9NOST</name>
<protein>
    <submittedName>
        <fullName evidence="1">Cof-type HAD-IIB family hydrolase</fullName>
    </submittedName>
</protein>
<keyword evidence="1" id="KW-0378">Hydrolase</keyword>
<sequence>MRYFALATDYDGTLATDGHVNENTLTALERLRASGRKLIMVTGRQLDDLQRVFERIDLFDYVVAENGALLYSPTSGEEKLLGSQPPQEFIQTLRDRHVDPLSVGRVIVATWHPHETTVLETIRDLGLELQVIFNKDAVMVLPSGINKAVGLLAVLDEMKLSPHNVVGVGDAENDHAFLSICELSVGVANALPILKEQVDFVTNGNRGDGVVELIDKIIAADASDTESKCCG</sequence>
<dbReference type="AlphaFoldDB" id="A0A951Q4R9"/>
<dbReference type="NCBIfam" id="TIGR01484">
    <property type="entry name" value="HAD-SF-IIB"/>
    <property type="match status" value="1"/>
</dbReference>
<gene>
    <name evidence="1" type="ORF">KME32_30360</name>
</gene>
<reference evidence="1" key="1">
    <citation type="submission" date="2021-05" db="EMBL/GenBank/DDBJ databases">
        <authorList>
            <person name="Pietrasiak N."/>
            <person name="Ward R."/>
            <person name="Stajich J.E."/>
            <person name="Kurbessoian T."/>
        </authorList>
    </citation>
    <scope>NUCLEOTIDE SEQUENCE</scope>
    <source>
        <strain evidence="1">JT2-VF2</strain>
    </source>
</reference>
<dbReference type="SUPFAM" id="SSF56784">
    <property type="entry name" value="HAD-like"/>
    <property type="match status" value="1"/>
</dbReference>
<dbReference type="GO" id="GO:0016791">
    <property type="term" value="F:phosphatase activity"/>
    <property type="evidence" value="ECO:0007669"/>
    <property type="project" value="TreeGrafter"/>
</dbReference>
<dbReference type="GO" id="GO:0000287">
    <property type="term" value="F:magnesium ion binding"/>
    <property type="evidence" value="ECO:0007669"/>
    <property type="project" value="TreeGrafter"/>
</dbReference>
<proteinExistence type="predicted"/>
<dbReference type="InterPro" id="IPR023214">
    <property type="entry name" value="HAD_sf"/>
</dbReference>
<dbReference type="Gene3D" id="3.40.50.1000">
    <property type="entry name" value="HAD superfamily/HAD-like"/>
    <property type="match status" value="1"/>
</dbReference>
<dbReference type="PANTHER" id="PTHR10000">
    <property type="entry name" value="PHOSPHOSERINE PHOSPHATASE"/>
    <property type="match status" value="1"/>
</dbReference>